<feature type="compositionally biased region" description="Low complexity" evidence="1">
    <location>
        <begin position="47"/>
        <end position="72"/>
    </location>
</feature>
<evidence type="ECO:0000313" key="3">
    <source>
        <dbReference type="EMBL" id="EXI66442.1"/>
    </source>
</evidence>
<evidence type="ECO:0000256" key="1">
    <source>
        <dbReference type="SAM" id="MobiDB-lite"/>
    </source>
</evidence>
<dbReference type="PATRIC" id="fig|1454001.3.peg.2604"/>
<dbReference type="InterPro" id="IPR025392">
    <property type="entry name" value="DUF4124"/>
</dbReference>
<name>A0A011NPA0_9PROT</name>
<dbReference type="Pfam" id="PF13511">
    <property type="entry name" value="DUF4124"/>
    <property type="match status" value="1"/>
</dbReference>
<dbReference type="AlphaFoldDB" id="A0A011NPA0"/>
<dbReference type="STRING" id="1454001.AW08_02556"/>
<dbReference type="EMBL" id="JFAX01000015">
    <property type="protein sequence ID" value="EXI66442.1"/>
    <property type="molecule type" value="Genomic_DNA"/>
</dbReference>
<evidence type="ECO:0000259" key="2">
    <source>
        <dbReference type="Pfam" id="PF13511"/>
    </source>
</evidence>
<proteinExistence type="predicted"/>
<feature type="region of interest" description="Disordered" evidence="1">
    <location>
        <begin position="34"/>
        <end position="104"/>
    </location>
</feature>
<dbReference type="Proteomes" id="UP000020218">
    <property type="component" value="Unassembled WGS sequence"/>
</dbReference>
<comment type="caution">
    <text evidence="3">The sequence shown here is derived from an EMBL/GenBank/DDBJ whole genome shotgun (WGS) entry which is preliminary data.</text>
</comment>
<feature type="domain" description="DUF4124" evidence="2">
    <location>
        <begin position="9"/>
        <end position="63"/>
    </location>
</feature>
<gene>
    <name evidence="3" type="ORF">AW08_02556</name>
</gene>
<keyword evidence="4" id="KW-1185">Reference proteome</keyword>
<protein>
    <recommendedName>
        <fullName evidence="2">DUF4124 domain-containing protein</fullName>
    </recommendedName>
</protein>
<reference evidence="3" key="1">
    <citation type="submission" date="2014-02" db="EMBL/GenBank/DDBJ databases">
        <title>Expanding our view of genomic diversity in Candidatus Accumulibacter clades.</title>
        <authorList>
            <person name="Skennerton C.T."/>
            <person name="Barr J.J."/>
            <person name="Slater F.R."/>
            <person name="Bond P.L."/>
            <person name="Tyson G.W."/>
        </authorList>
    </citation>
    <scope>NUCLEOTIDE SEQUENCE [LARGE SCALE GENOMIC DNA]</scope>
</reference>
<feature type="compositionally biased region" description="Basic and acidic residues" evidence="1">
    <location>
        <begin position="75"/>
        <end position="104"/>
    </location>
</feature>
<organism evidence="3 4">
    <name type="scientific">Candidatus Accumulibacter adjunctus</name>
    <dbReference type="NCBI Taxonomy" id="1454001"/>
    <lineage>
        <taxon>Bacteria</taxon>
        <taxon>Pseudomonadati</taxon>
        <taxon>Pseudomonadota</taxon>
        <taxon>Betaproteobacteria</taxon>
        <taxon>Candidatus Accumulibacter</taxon>
    </lineage>
</organism>
<accession>A0A011NPA0</accession>
<sequence>MYPQALLFALLVVTTAVSGGEVYRWVDEKGVTHFSELPPPGQQAVKPRQPAAAQGQPEAAAASADGAGRPAGKTWQEKETEFRQRQIERDAAARKQEEQEAAAKRRQRDCLLARKYLEDLQNANAVVDYGDRGERVYLDDRQRAALIRQLRQEIDARCAGR</sequence>
<evidence type="ECO:0000313" key="4">
    <source>
        <dbReference type="Proteomes" id="UP000020218"/>
    </source>
</evidence>